<dbReference type="KEGG" id="sedi:EBB79_22330"/>
<dbReference type="InterPro" id="IPR019734">
    <property type="entry name" value="TPR_rpt"/>
</dbReference>
<organism evidence="5 6">
    <name type="scientific">Parasedimentitalea marina</name>
    <dbReference type="NCBI Taxonomy" id="2483033"/>
    <lineage>
        <taxon>Bacteria</taxon>
        <taxon>Pseudomonadati</taxon>
        <taxon>Pseudomonadota</taxon>
        <taxon>Alphaproteobacteria</taxon>
        <taxon>Rhodobacterales</taxon>
        <taxon>Paracoccaceae</taxon>
        <taxon>Parasedimentitalea</taxon>
    </lineage>
</organism>
<dbReference type="InterPro" id="IPR011990">
    <property type="entry name" value="TPR-like_helical_dom_sf"/>
</dbReference>
<name>A0A3T0N9H6_9RHOB</name>
<reference evidence="5 6" key="1">
    <citation type="submission" date="2018-10" db="EMBL/GenBank/DDBJ databases">
        <title>Parasedimentitalea marina sp. nov., a psychrophilic bacterium isolated from deep seawater of the New Britain Trench.</title>
        <authorList>
            <person name="Cao J."/>
        </authorList>
    </citation>
    <scope>NUCLEOTIDE SEQUENCE [LARGE SCALE GENOMIC DNA]</scope>
    <source>
        <strain evidence="5 6">W43</strain>
        <plasmid evidence="5 6">pW43A</plasmid>
    </source>
</reference>
<dbReference type="AlphaFoldDB" id="A0A3T0N9H6"/>
<dbReference type="InterPro" id="IPR013105">
    <property type="entry name" value="TPR_2"/>
</dbReference>
<gene>
    <name evidence="5" type="ORF">EBB79_22330</name>
</gene>
<dbReference type="Pfam" id="PF07719">
    <property type="entry name" value="TPR_2"/>
    <property type="match status" value="1"/>
</dbReference>
<sequence length="86" mass="9984">MFREALRLDSSVPDHHWRLGKQLMNMQQEDEALTHLRNALALAPDHKGQRQHWMSMHEMHPTPHLKDCGQAQGRRVKTNDIANRGA</sequence>
<geneLocation type="plasmid" evidence="5 6">
    <name>pW43A</name>
</geneLocation>
<keyword evidence="5" id="KW-0614">Plasmid</keyword>
<evidence type="ECO:0000256" key="1">
    <source>
        <dbReference type="ARBA" id="ARBA00022737"/>
    </source>
</evidence>
<feature type="region of interest" description="Disordered" evidence="4">
    <location>
        <begin position="60"/>
        <end position="86"/>
    </location>
</feature>
<dbReference type="SUPFAM" id="SSF48452">
    <property type="entry name" value="TPR-like"/>
    <property type="match status" value="1"/>
</dbReference>
<keyword evidence="1" id="KW-0677">Repeat</keyword>
<keyword evidence="6" id="KW-1185">Reference proteome</keyword>
<dbReference type="EMBL" id="CP033220">
    <property type="protein sequence ID" value="AZV80690.1"/>
    <property type="molecule type" value="Genomic_DNA"/>
</dbReference>
<evidence type="ECO:0000256" key="2">
    <source>
        <dbReference type="ARBA" id="ARBA00022803"/>
    </source>
</evidence>
<dbReference type="PROSITE" id="PS50005">
    <property type="entry name" value="TPR"/>
    <property type="match status" value="1"/>
</dbReference>
<evidence type="ECO:0000256" key="4">
    <source>
        <dbReference type="SAM" id="MobiDB-lite"/>
    </source>
</evidence>
<evidence type="ECO:0000313" key="5">
    <source>
        <dbReference type="EMBL" id="AZV80690.1"/>
    </source>
</evidence>
<evidence type="ECO:0000256" key="3">
    <source>
        <dbReference type="PROSITE-ProRule" id="PRU00339"/>
    </source>
</evidence>
<keyword evidence="2 3" id="KW-0802">TPR repeat</keyword>
<evidence type="ECO:0000313" key="6">
    <source>
        <dbReference type="Proteomes" id="UP000283063"/>
    </source>
</evidence>
<dbReference type="Gene3D" id="1.25.40.10">
    <property type="entry name" value="Tetratricopeptide repeat domain"/>
    <property type="match status" value="1"/>
</dbReference>
<protein>
    <submittedName>
        <fullName evidence="5">Uncharacterized protein</fullName>
    </submittedName>
</protein>
<dbReference type="Proteomes" id="UP000283063">
    <property type="component" value="Plasmid pW43A"/>
</dbReference>
<feature type="repeat" description="TPR" evidence="3">
    <location>
        <begin position="13"/>
        <end position="46"/>
    </location>
</feature>
<accession>A0A3T0N9H6</accession>
<proteinExistence type="predicted"/>